<dbReference type="EMBL" id="CP102294">
    <property type="protein sequence ID" value="UWN57999.1"/>
    <property type="molecule type" value="Genomic_DNA"/>
</dbReference>
<accession>A0ABY5V2L6</accession>
<evidence type="ECO:0000313" key="1">
    <source>
        <dbReference type="EMBL" id="UWN57999.1"/>
    </source>
</evidence>
<dbReference type="GeneID" id="82890921"/>
<gene>
    <name evidence="1" type="ORF">NQ491_04265</name>
</gene>
<reference evidence="1" key="1">
    <citation type="journal article" date="2022" name="Cell">
        <title>Design, construction, and in vivo augmentation of a complex gut microbiome.</title>
        <authorList>
            <person name="Cheng A.G."/>
            <person name="Ho P.Y."/>
            <person name="Aranda-Diaz A."/>
            <person name="Jain S."/>
            <person name="Yu F.B."/>
            <person name="Meng X."/>
            <person name="Wang M."/>
            <person name="Iakiviak M."/>
            <person name="Nagashima K."/>
            <person name="Zhao A."/>
            <person name="Murugkar P."/>
            <person name="Patil A."/>
            <person name="Atabakhsh K."/>
            <person name="Weakley A."/>
            <person name="Yan J."/>
            <person name="Brumbaugh A.R."/>
            <person name="Higginbottom S."/>
            <person name="Dimas A."/>
            <person name="Shiver A.L."/>
            <person name="Deutschbauer A."/>
            <person name="Neff N."/>
            <person name="Sonnenburg J.L."/>
            <person name="Huang K.C."/>
            <person name="Fischbach M.A."/>
        </authorList>
    </citation>
    <scope>NUCLEOTIDE SEQUENCE</scope>
    <source>
        <strain evidence="1">AP11</strain>
    </source>
</reference>
<sequence>MSDKKRIYTVPVRYVFRGEFKIQAASKAQAEEYAEKHCGLVLGGDIHSSLPDEMVNWDFPVHPEKIVGHGKVEH</sequence>
<dbReference type="Proteomes" id="UP001059295">
    <property type="component" value="Chromosome"/>
</dbReference>
<proteinExistence type="predicted"/>
<dbReference type="RefSeq" id="WP_019246350.1">
    <property type="nucleotide sequence ID" value="NZ_CAPH01000015.1"/>
</dbReference>
<name>A0ABY5V2L6_9BACT</name>
<protein>
    <submittedName>
        <fullName evidence="1">Uncharacterized protein</fullName>
    </submittedName>
</protein>
<organism evidence="1 2">
    <name type="scientific">Alistipes ihumii AP11</name>
    <dbReference type="NCBI Taxonomy" id="1211813"/>
    <lineage>
        <taxon>Bacteria</taxon>
        <taxon>Pseudomonadati</taxon>
        <taxon>Bacteroidota</taxon>
        <taxon>Bacteroidia</taxon>
        <taxon>Bacteroidales</taxon>
        <taxon>Rikenellaceae</taxon>
        <taxon>Alistipes</taxon>
    </lineage>
</organism>
<evidence type="ECO:0000313" key="2">
    <source>
        <dbReference type="Proteomes" id="UP001059295"/>
    </source>
</evidence>
<keyword evidence="2" id="KW-1185">Reference proteome</keyword>